<organism evidence="1">
    <name type="scientific">bioreactor metagenome</name>
    <dbReference type="NCBI Taxonomy" id="1076179"/>
    <lineage>
        <taxon>unclassified sequences</taxon>
        <taxon>metagenomes</taxon>
        <taxon>ecological metagenomes</taxon>
    </lineage>
</organism>
<comment type="caution">
    <text evidence="1">The sequence shown here is derived from an EMBL/GenBank/DDBJ whole genome shotgun (WGS) entry which is preliminary data.</text>
</comment>
<accession>A0A645A9L1</accession>
<protein>
    <submittedName>
        <fullName evidence="1">Uncharacterized protein</fullName>
    </submittedName>
</protein>
<evidence type="ECO:0000313" key="1">
    <source>
        <dbReference type="EMBL" id="MPM49822.1"/>
    </source>
</evidence>
<dbReference type="AlphaFoldDB" id="A0A645A9L1"/>
<reference evidence="1" key="1">
    <citation type="submission" date="2019-08" db="EMBL/GenBank/DDBJ databases">
        <authorList>
            <person name="Kucharzyk K."/>
            <person name="Murdoch R.W."/>
            <person name="Higgins S."/>
            <person name="Loffler F."/>
        </authorList>
    </citation>
    <scope>NUCLEOTIDE SEQUENCE</scope>
</reference>
<name>A0A645A9L1_9ZZZZ</name>
<gene>
    <name evidence="1" type="ORF">SDC9_96554</name>
</gene>
<proteinExistence type="predicted"/>
<dbReference type="EMBL" id="VSSQ01012689">
    <property type="protein sequence ID" value="MPM49822.1"/>
    <property type="molecule type" value="Genomic_DNA"/>
</dbReference>
<sequence>MEFEQRVLRLGSADCARYDPHPFGFATADIDVPAEFSIVRSHFRLGLINELDDFLRPFSEQHAVIRQSDLAVASDEKLLSEFLLQFLHLSGKGRLRDMQKFRCTRNALFPCDRQKILQHSDFHDLNSFATILAFLTMPFKYIKLSDIGI</sequence>